<feature type="signal peptide" evidence="2">
    <location>
        <begin position="1"/>
        <end position="23"/>
    </location>
</feature>
<reference evidence="3 4" key="1">
    <citation type="submission" date="2020-09" db="EMBL/GenBank/DDBJ databases">
        <title>Genome sequences of type strains of Chitinophaga qingshengii and Chitinophaga varians.</title>
        <authorList>
            <person name="Kittiwongwattana C."/>
        </authorList>
    </citation>
    <scope>NUCLEOTIDE SEQUENCE [LARGE SCALE GENOMIC DNA]</scope>
    <source>
        <strain evidence="3 4">JCM 30026</strain>
    </source>
</reference>
<keyword evidence="4" id="KW-1185">Reference proteome</keyword>
<evidence type="ECO:0000313" key="4">
    <source>
        <dbReference type="Proteomes" id="UP000659124"/>
    </source>
</evidence>
<accession>A0ABR7TP18</accession>
<dbReference type="RefSeq" id="WP_188088752.1">
    <property type="nucleotide sequence ID" value="NZ_JACVFC010000001.1"/>
</dbReference>
<feature type="chain" id="PRO_5047091583" evidence="2">
    <location>
        <begin position="24"/>
        <end position="597"/>
    </location>
</feature>
<dbReference type="PROSITE" id="PS51257">
    <property type="entry name" value="PROKAR_LIPOPROTEIN"/>
    <property type="match status" value="1"/>
</dbReference>
<evidence type="ECO:0000313" key="3">
    <source>
        <dbReference type="EMBL" id="MBC9931743.1"/>
    </source>
</evidence>
<comment type="caution">
    <text evidence="3">The sequence shown here is derived from an EMBL/GenBank/DDBJ whole genome shotgun (WGS) entry which is preliminary data.</text>
</comment>
<gene>
    <name evidence="3" type="ORF">ICL07_15255</name>
</gene>
<sequence length="597" mass="65207">MKRTISKVLLTAVTAAVVLSACSKVPEVSKHIPKSAGVVLDLNAKEITQKLATNGLTMDKLFSAVQTKDSSEMMKSWKDAQNAGIDLKGHFFVSFVSDSSSYVTATASLTDADKFEAFLKKNEKNFTLKSGSDFKYILEGESKGIVAWNKSTVIFVSDFDPNNLRNGGFPSSNSTEAYPEEQVDSAATAVDSAVATPVALVTADEEAATQHMVRTVDRLFHLKKDETAGSLEPFAKMLKENADVSIFVNPNALYGSSMFAMVPANFKKLMEGTYYTATSNFEKGRIVANGTYYMGKEIARIYNKYGKKEIDLDMLKKYPSQNVTGFISYAFDFHMVGEIVKSTGMDGVVNMFLAKSGLSMDDVLNAFEGQFTYVASDLAIQKKESKYFPGEFSEEPTAKWIFNMKVGNKEAFNKVMTSPMMKEMFTKEGDRYVYANPAMAAAGMPAVSITEKFITVGSDSTLLQDYLAGKGSIKLPEGIESKVKGSMMGGYIDMEKALGVIPEDKMNSEEEKGILAKLKNLMKDATMVTKNSSGDVSQSEIILNFKNKDENSLVQLINFGKDAAQAMEAKKAREKSMEDSLFSSSVDSAAVPATSAH</sequence>
<name>A0ABR7TP18_9BACT</name>
<feature type="region of interest" description="Disordered" evidence="1">
    <location>
        <begin position="572"/>
        <end position="597"/>
    </location>
</feature>
<keyword evidence="2" id="KW-0732">Signal</keyword>
<evidence type="ECO:0000256" key="2">
    <source>
        <dbReference type="SAM" id="SignalP"/>
    </source>
</evidence>
<dbReference type="EMBL" id="JACVFC010000001">
    <property type="protein sequence ID" value="MBC9931743.1"/>
    <property type="molecule type" value="Genomic_DNA"/>
</dbReference>
<organism evidence="3 4">
    <name type="scientific">Chitinophaga qingshengii</name>
    <dbReference type="NCBI Taxonomy" id="1569794"/>
    <lineage>
        <taxon>Bacteria</taxon>
        <taxon>Pseudomonadati</taxon>
        <taxon>Bacteroidota</taxon>
        <taxon>Chitinophagia</taxon>
        <taxon>Chitinophagales</taxon>
        <taxon>Chitinophagaceae</taxon>
        <taxon>Chitinophaga</taxon>
    </lineage>
</organism>
<dbReference type="Proteomes" id="UP000659124">
    <property type="component" value="Unassembled WGS sequence"/>
</dbReference>
<evidence type="ECO:0000256" key="1">
    <source>
        <dbReference type="SAM" id="MobiDB-lite"/>
    </source>
</evidence>
<proteinExistence type="predicted"/>
<protein>
    <submittedName>
        <fullName evidence="3">DUF4836 family protein</fullName>
    </submittedName>
</protein>